<dbReference type="Pfam" id="PF02130">
    <property type="entry name" value="YbeY"/>
    <property type="match status" value="1"/>
</dbReference>
<comment type="function">
    <text evidence="7">Single strand-specific metallo-endoribonuclease involved in late-stage 70S ribosome quality control and in maturation of the 3' terminus of the 16S rRNA.</text>
</comment>
<keyword evidence="5 7" id="KW-0378">Hydrolase</keyword>
<keyword evidence="6 7" id="KW-0862">Zinc</keyword>
<keyword evidence="7" id="KW-0690">Ribosome biogenesis</keyword>
<dbReference type="GO" id="GO:0004521">
    <property type="term" value="F:RNA endonuclease activity"/>
    <property type="evidence" value="ECO:0007669"/>
    <property type="project" value="UniProtKB-UniRule"/>
</dbReference>
<dbReference type="OrthoDB" id="9807740at2"/>
<evidence type="ECO:0000256" key="1">
    <source>
        <dbReference type="ARBA" id="ARBA00010875"/>
    </source>
</evidence>
<dbReference type="GO" id="GO:0006508">
    <property type="term" value="P:proteolysis"/>
    <property type="evidence" value="ECO:0007669"/>
    <property type="project" value="UniProtKB-KW"/>
</dbReference>
<accession>N6ZS94</accession>
<feature type="compositionally biased region" description="Basic and acidic residues" evidence="8">
    <location>
        <begin position="9"/>
        <end position="19"/>
    </location>
</feature>
<feature type="binding site" evidence="7">
    <location>
        <position position="241"/>
    </location>
    <ligand>
        <name>Zn(2+)</name>
        <dbReference type="ChEBI" id="CHEBI:29105"/>
        <note>catalytic</note>
    </ligand>
</feature>
<dbReference type="NCBIfam" id="TIGR00043">
    <property type="entry name" value="rRNA maturation RNase YbeY"/>
    <property type="match status" value="1"/>
</dbReference>
<dbReference type="GO" id="GO:0004222">
    <property type="term" value="F:metalloendopeptidase activity"/>
    <property type="evidence" value="ECO:0007669"/>
    <property type="project" value="InterPro"/>
</dbReference>
<dbReference type="PROSITE" id="PS01306">
    <property type="entry name" value="UPF0054"/>
    <property type="match status" value="1"/>
</dbReference>
<dbReference type="RefSeq" id="WP_004361255.1">
    <property type="nucleotide sequence ID" value="NZ_AMXF01000050.1"/>
</dbReference>
<dbReference type="InterPro" id="IPR023091">
    <property type="entry name" value="MetalPrtase_cat_dom_sf_prd"/>
</dbReference>
<dbReference type="NCBIfam" id="NF010570">
    <property type="entry name" value="PRK13963.1"/>
    <property type="match status" value="1"/>
</dbReference>
<evidence type="ECO:0000256" key="5">
    <source>
        <dbReference type="ARBA" id="ARBA00022801"/>
    </source>
</evidence>
<keyword evidence="7" id="KW-0698">rRNA processing</keyword>
<comment type="cofactor">
    <cofactor evidence="7">
        <name>Zn(2+)</name>
        <dbReference type="ChEBI" id="CHEBI:29105"/>
    </cofactor>
    <text evidence="7">Binds 1 zinc ion.</text>
</comment>
<evidence type="ECO:0000256" key="8">
    <source>
        <dbReference type="SAM" id="MobiDB-lite"/>
    </source>
</evidence>
<evidence type="ECO:0000313" key="9">
    <source>
        <dbReference type="EMBL" id="ENO97367.1"/>
    </source>
</evidence>
<protein>
    <recommendedName>
        <fullName evidence="7">Endoribonuclease YbeY</fullName>
        <ecNumber evidence="7">3.1.-.-</ecNumber>
    </recommendedName>
</protein>
<proteinExistence type="inferred from homology"/>
<name>N6ZS94_9RHOO</name>
<keyword evidence="7" id="KW-0963">Cytoplasm</keyword>
<dbReference type="Proteomes" id="UP000013047">
    <property type="component" value="Unassembled WGS sequence"/>
</dbReference>
<dbReference type="InterPro" id="IPR020549">
    <property type="entry name" value="YbeY_CS"/>
</dbReference>
<dbReference type="EC" id="3.1.-.-" evidence="7"/>
<evidence type="ECO:0000256" key="7">
    <source>
        <dbReference type="HAMAP-Rule" id="MF_00009"/>
    </source>
</evidence>
<comment type="caution">
    <text evidence="9">The sequence shown here is derived from an EMBL/GenBank/DDBJ whole genome shotgun (WGS) entry which is preliminary data.</text>
</comment>
<evidence type="ECO:0000256" key="4">
    <source>
        <dbReference type="ARBA" id="ARBA00022759"/>
    </source>
</evidence>
<dbReference type="SUPFAM" id="SSF55486">
    <property type="entry name" value="Metalloproteases ('zincins'), catalytic domain"/>
    <property type="match status" value="1"/>
</dbReference>
<dbReference type="InterPro" id="IPR002036">
    <property type="entry name" value="YbeY"/>
</dbReference>
<evidence type="ECO:0000256" key="6">
    <source>
        <dbReference type="ARBA" id="ARBA00022833"/>
    </source>
</evidence>
<keyword evidence="4 7" id="KW-0255">Endonuclease</keyword>
<dbReference type="GO" id="GO:0005737">
    <property type="term" value="C:cytoplasm"/>
    <property type="evidence" value="ECO:0007669"/>
    <property type="project" value="UniProtKB-SubCell"/>
</dbReference>
<organism evidence="9 10">
    <name type="scientific">Thauera phenylacetica B4P</name>
    <dbReference type="NCBI Taxonomy" id="1234382"/>
    <lineage>
        <taxon>Bacteria</taxon>
        <taxon>Pseudomonadati</taxon>
        <taxon>Pseudomonadota</taxon>
        <taxon>Betaproteobacteria</taxon>
        <taxon>Rhodocyclales</taxon>
        <taxon>Zoogloeaceae</taxon>
        <taxon>Thauera</taxon>
    </lineage>
</organism>
<dbReference type="EMBL" id="AMXF01000050">
    <property type="protein sequence ID" value="ENO97367.1"/>
    <property type="molecule type" value="Genomic_DNA"/>
</dbReference>
<keyword evidence="10" id="KW-1185">Reference proteome</keyword>
<feature type="region of interest" description="Disordered" evidence="8">
    <location>
        <begin position="1"/>
        <end position="22"/>
    </location>
</feature>
<comment type="subcellular location">
    <subcellularLocation>
        <location evidence="7">Cytoplasm</location>
    </subcellularLocation>
</comment>
<dbReference type="AlphaFoldDB" id="N6ZS94"/>
<dbReference type="Gene3D" id="3.40.390.30">
    <property type="entry name" value="Metalloproteases ('zincins'), catalytic domain"/>
    <property type="match status" value="1"/>
</dbReference>
<keyword evidence="2 7" id="KW-0540">Nuclease</keyword>
<keyword evidence="3 7" id="KW-0479">Metal-binding</keyword>
<keyword evidence="9" id="KW-0482">Metalloprotease</keyword>
<dbReference type="HAMAP" id="MF_00009">
    <property type="entry name" value="Endoribonucl_YbeY"/>
    <property type="match status" value="1"/>
</dbReference>
<evidence type="ECO:0000256" key="3">
    <source>
        <dbReference type="ARBA" id="ARBA00022723"/>
    </source>
</evidence>
<reference evidence="9 10" key="1">
    <citation type="submission" date="2012-09" db="EMBL/GenBank/DDBJ databases">
        <title>Draft Genome Sequences of 6 Strains from Genus Thauera.</title>
        <authorList>
            <person name="Liu B."/>
            <person name="Shapleigh J.P."/>
            <person name="Frostegard A.H."/>
        </authorList>
    </citation>
    <scope>NUCLEOTIDE SEQUENCE [LARGE SCALE GENOMIC DNA]</scope>
    <source>
        <strain evidence="9 10">B4P</strain>
    </source>
</reference>
<dbReference type="GO" id="GO:0006364">
    <property type="term" value="P:rRNA processing"/>
    <property type="evidence" value="ECO:0007669"/>
    <property type="project" value="UniProtKB-UniRule"/>
</dbReference>
<dbReference type="GO" id="GO:0008270">
    <property type="term" value="F:zinc ion binding"/>
    <property type="evidence" value="ECO:0007669"/>
    <property type="project" value="UniProtKB-UniRule"/>
</dbReference>
<gene>
    <name evidence="7" type="primary">ybeY</name>
    <name evidence="9" type="ORF">C667_09155</name>
</gene>
<dbReference type="PANTHER" id="PTHR46986">
    <property type="entry name" value="ENDORIBONUCLEASE YBEY, CHLOROPLASTIC"/>
    <property type="match status" value="1"/>
</dbReference>
<feature type="binding site" evidence="7">
    <location>
        <position position="237"/>
    </location>
    <ligand>
        <name>Zn(2+)</name>
        <dbReference type="ChEBI" id="CHEBI:29105"/>
        <note>catalytic</note>
    </ligand>
</feature>
<feature type="binding site" evidence="7">
    <location>
        <position position="247"/>
    </location>
    <ligand>
        <name>Zn(2+)</name>
        <dbReference type="ChEBI" id="CHEBI:29105"/>
        <note>catalytic</note>
    </ligand>
</feature>
<evidence type="ECO:0000313" key="10">
    <source>
        <dbReference type="Proteomes" id="UP000013047"/>
    </source>
</evidence>
<keyword evidence="9" id="KW-0645">Protease</keyword>
<evidence type="ECO:0000256" key="2">
    <source>
        <dbReference type="ARBA" id="ARBA00022722"/>
    </source>
</evidence>
<comment type="similarity">
    <text evidence="1 7">Belongs to the endoribonuclease YbeY family.</text>
</comment>
<sequence length="272" mass="29446">MANKTNKTNKTDRTNKPAADKSAGAYPRVIAIDADGKAARVRAERLEIELGDGRKLLLAFPEKAWGDLEIEAEADDENAVPMLSLQPGACNLMTLRVDVHHDLSFVEPLALPAGEHSPVLKLQVQKAVEGEDKANCPKKNHIRRWATAALRASAQVTVRLVGEAEGRALNRDYRGKDYATNVLTFAYAEGEALPGLPEAAGDVPLAGDLVLCVPVVVREAAAQGKTLEAHFAHLVVHGMLHLQGYDHENETEAAEMEALETLILRELGYANP</sequence>
<dbReference type="PANTHER" id="PTHR46986:SF1">
    <property type="entry name" value="ENDORIBONUCLEASE YBEY, CHLOROPLASTIC"/>
    <property type="match status" value="1"/>
</dbReference>